<keyword evidence="1" id="KW-0833">Ubl conjugation pathway</keyword>
<protein>
    <recommendedName>
        <fullName evidence="3">UBX domain-containing protein</fullName>
    </recommendedName>
</protein>
<evidence type="ECO:0000256" key="2">
    <source>
        <dbReference type="SAM" id="MobiDB-lite"/>
    </source>
</evidence>
<evidence type="ECO:0000313" key="4">
    <source>
        <dbReference type="EMBL" id="KDP42865.1"/>
    </source>
</evidence>
<feature type="compositionally biased region" description="Basic and acidic residues" evidence="2">
    <location>
        <begin position="167"/>
        <end position="192"/>
    </location>
</feature>
<feature type="domain" description="UBX" evidence="3">
    <location>
        <begin position="313"/>
        <end position="391"/>
    </location>
</feature>
<dbReference type="PANTHER" id="PTHR47770:SF1">
    <property type="entry name" value="PLANT UBX DOMAIN-CONTAINING PROTEIN 11"/>
    <property type="match status" value="1"/>
</dbReference>
<accession>A0A067LEC8</accession>
<feature type="compositionally biased region" description="Polar residues" evidence="2">
    <location>
        <begin position="210"/>
        <end position="220"/>
    </location>
</feature>
<dbReference type="Pfam" id="PF00789">
    <property type="entry name" value="UBX"/>
    <property type="match status" value="1"/>
</dbReference>
<proteinExistence type="predicted"/>
<feature type="compositionally biased region" description="Polar residues" evidence="2">
    <location>
        <begin position="249"/>
        <end position="266"/>
    </location>
</feature>
<dbReference type="EMBL" id="KK914286">
    <property type="protein sequence ID" value="KDP42865.1"/>
    <property type="molecule type" value="Genomic_DNA"/>
</dbReference>
<dbReference type="Gene3D" id="3.40.30.10">
    <property type="entry name" value="Glutaredoxin"/>
    <property type="match status" value="1"/>
</dbReference>
<dbReference type="SUPFAM" id="SSF54236">
    <property type="entry name" value="Ubiquitin-like"/>
    <property type="match status" value="1"/>
</dbReference>
<feature type="region of interest" description="Disordered" evidence="2">
    <location>
        <begin position="442"/>
        <end position="539"/>
    </location>
</feature>
<feature type="region of interest" description="Disordered" evidence="2">
    <location>
        <begin position="249"/>
        <end position="282"/>
    </location>
</feature>
<dbReference type="KEGG" id="jcu:105629284"/>
<dbReference type="PROSITE" id="PS50033">
    <property type="entry name" value="UBX"/>
    <property type="match status" value="1"/>
</dbReference>
<dbReference type="InterPro" id="IPR036249">
    <property type="entry name" value="Thioredoxin-like_sf"/>
</dbReference>
<organism evidence="4 5">
    <name type="scientific">Jatropha curcas</name>
    <name type="common">Barbados nut</name>
    <dbReference type="NCBI Taxonomy" id="180498"/>
    <lineage>
        <taxon>Eukaryota</taxon>
        <taxon>Viridiplantae</taxon>
        <taxon>Streptophyta</taxon>
        <taxon>Embryophyta</taxon>
        <taxon>Tracheophyta</taxon>
        <taxon>Spermatophyta</taxon>
        <taxon>Magnoliopsida</taxon>
        <taxon>eudicotyledons</taxon>
        <taxon>Gunneridae</taxon>
        <taxon>Pentapetalae</taxon>
        <taxon>rosids</taxon>
        <taxon>fabids</taxon>
        <taxon>Malpighiales</taxon>
        <taxon>Euphorbiaceae</taxon>
        <taxon>Crotonoideae</taxon>
        <taxon>Jatropheae</taxon>
        <taxon>Jatropha</taxon>
    </lineage>
</organism>
<dbReference type="OrthoDB" id="2445133at2759"/>
<feature type="compositionally biased region" description="Low complexity" evidence="2">
    <location>
        <begin position="145"/>
        <end position="166"/>
    </location>
</feature>
<feature type="compositionally biased region" description="Basic and acidic residues" evidence="2">
    <location>
        <begin position="270"/>
        <end position="282"/>
    </location>
</feature>
<feature type="compositionally biased region" description="Polar residues" evidence="2">
    <location>
        <begin position="495"/>
        <end position="507"/>
    </location>
</feature>
<sequence length="539" mass="58133">MENSLSELTYKGSIPEAILESKKQKKLFVVYISGADSDSIELEKSTWTDLKVAESLSKYCILLHILEGSADAANFSAIYPQKSFPSITAIGYNGAQLWYSEGFISAEVLASSLEKAWLSLHIQETTATVLTAALASKKPEQSTAGSSEIGLSGQGSSSGTVVPSPSVEKHVGSSESDARPPVSCEKKEEKTSYELAVEGKSTEADDHASSKLSNSDESLNVWAEQSTCPSEEAMQLPNPLMRDLDNSVAVSMSSSTQDGSPTQNKIINHHHSDVPHKDSRSDITEANEALRDEANDSFDDRKADTLGNTTSVNALSDVHLNIRLPSGVSLQDKFSVGSTLRMIKDYVDRNQEGSIGSYDLAIPYPRKVFSNEDLSKSLSELGLFNRQALIVVPHQRATSYNRGGSSSDHTTSDSSTANNGGYFAHIKSMLSYINPLSYIGGSTSSSSSGQAQPGIWEYSPNPALQNNLARSERPYTGSTPNQSTPAAGRNDNRSKPPTVSHFGSNIHTLKRDEDDNQFGDRNAFWNGNSTQYGGNSDGK</sequence>
<dbReference type="Proteomes" id="UP000027138">
    <property type="component" value="Unassembled WGS sequence"/>
</dbReference>
<feature type="compositionally biased region" description="Polar residues" evidence="2">
    <location>
        <begin position="476"/>
        <end position="485"/>
    </location>
</feature>
<dbReference type="CDD" id="cd01767">
    <property type="entry name" value="UBX"/>
    <property type="match status" value="1"/>
</dbReference>
<dbReference type="STRING" id="180498.A0A067LEC8"/>
<keyword evidence="5" id="KW-1185">Reference proteome</keyword>
<evidence type="ECO:0000313" key="5">
    <source>
        <dbReference type="Proteomes" id="UP000027138"/>
    </source>
</evidence>
<dbReference type="SUPFAM" id="SSF52833">
    <property type="entry name" value="Thioredoxin-like"/>
    <property type="match status" value="1"/>
</dbReference>
<dbReference type="InterPro" id="IPR029071">
    <property type="entry name" value="Ubiquitin-like_domsf"/>
</dbReference>
<dbReference type="AlphaFoldDB" id="A0A067LEC8"/>
<feature type="compositionally biased region" description="Low complexity" evidence="2">
    <location>
        <begin position="405"/>
        <end position="416"/>
    </location>
</feature>
<evidence type="ECO:0000259" key="3">
    <source>
        <dbReference type="PROSITE" id="PS50033"/>
    </source>
</evidence>
<reference evidence="4 5" key="1">
    <citation type="journal article" date="2014" name="PLoS ONE">
        <title>Global Analysis of Gene Expression Profiles in Physic Nut (Jatropha curcas L.) Seedlings Exposed to Salt Stress.</title>
        <authorList>
            <person name="Zhang L."/>
            <person name="Zhang C."/>
            <person name="Wu P."/>
            <person name="Chen Y."/>
            <person name="Li M."/>
            <person name="Jiang H."/>
            <person name="Wu G."/>
        </authorList>
    </citation>
    <scope>NUCLEOTIDE SEQUENCE [LARGE SCALE GENOMIC DNA]</scope>
    <source>
        <strain evidence="5">cv. GZQX0401</strain>
        <tissue evidence="4">Young leaves</tissue>
    </source>
</reference>
<feature type="region of interest" description="Disordered" evidence="2">
    <location>
        <begin position="397"/>
        <end position="417"/>
    </location>
</feature>
<dbReference type="Pfam" id="PF23187">
    <property type="entry name" value="UBX7_N"/>
    <property type="match status" value="1"/>
</dbReference>
<dbReference type="PANTHER" id="PTHR47770">
    <property type="entry name" value="PLANT UBX DOMAIN-CONTAINING PROTEIN 11"/>
    <property type="match status" value="1"/>
</dbReference>
<feature type="region of interest" description="Disordered" evidence="2">
    <location>
        <begin position="141"/>
        <end position="220"/>
    </location>
</feature>
<dbReference type="Gene3D" id="3.10.20.90">
    <property type="entry name" value="Phosphatidylinositol 3-kinase Catalytic Subunit, Chain A, domain 1"/>
    <property type="match status" value="1"/>
</dbReference>
<feature type="compositionally biased region" description="Polar residues" evidence="2">
    <location>
        <begin position="525"/>
        <end position="539"/>
    </location>
</feature>
<gene>
    <name evidence="4" type="ORF">JCGZ_23807</name>
</gene>
<feature type="compositionally biased region" description="Basic and acidic residues" evidence="2">
    <location>
        <begin position="200"/>
        <end position="209"/>
    </location>
</feature>
<dbReference type="SMART" id="SM00166">
    <property type="entry name" value="UBX"/>
    <property type="match status" value="1"/>
</dbReference>
<evidence type="ECO:0000256" key="1">
    <source>
        <dbReference type="ARBA" id="ARBA00022786"/>
    </source>
</evidence>
<name>A0A067LEC8_JATCU</name>
<dbReference type="InterPro" id="IPR001012">
    <property type="entry name" value="UBX_dom"/>
</dbReference>